<reference evidence="1 2" key="1">
    <citation type="submission" date="2020-01" db="EMBL/GenBank/DDBJ databases">
        <title>Kibdelosporangium persica a novel Actinomycetes from a hot desert in Iran.</title>
        <authorList>
            <person name="Safaei N."/>
            <person name="Zaburannyi N."/>
            <person name="Mueller R."/>
            <person name="Wink J."/>
        </authorList>
    </citation>
    <scope>NUCLEOTIDE SEQUENCE [LARGE SCALE GENOMIC DNA]</scope>
    <source>
        <strain evidence="1 2">4NS15</strain>
    </source>
</reference>
<accession>A0ABX2EYJ6</accession>
<proteinExistence type="predicted"/>
<evidence type="ECO:0000313" key="2">
    <source>
        <dbReference type="Proteomes" id="UP000763557"/>
    </source>
</evidence>
<sequence length="183" mass="20345">MGPGVLTLRDSAHVELSLANAIGSARHGNGMAGVVARSSMRRVREDGTEVVVRCQEDPGVFVRLTDCHPLDEYRLAFRVEVQAEGLCARTDTVVAEWYDDLTHFVEGLAADFRGWEGARVWQANRVELSAVFRSRGHVCLKWTLRGATLADAWEVSIETWQEAGEQMKALAADIRDFLHRPPA</sequence>
<protein>
    <submittedName>
        <fullName evidence="1">Permease</fullName>
    </submittedName>
</protein>
<organism evidence="1 2">
    <name type="scientific">Kibdelosporangium persicum</name>
    <dbReference type="NCBI Taxonomy" id="2698649"/>
    <lineage>
        <taxon>Bacteria</taxon>
        <taxon>Bacillati</taxon>
        <taxon>Actinomycetota</taxon>
        <taxon>Actinomycetes</taxon>
        <taxon>Pseudonocardiales</taxon>
        <taxon>Pseudonocardiaceae</taxon>
        <taxon>Kibdelosporangium</taxon>
    </lineage>
</organism>
<evidence type="ECO:0000313" key="1">
    <source>
        <dbReference type="EMBL" id="NRN64121.1"/>
    </source>
</evidence>
<dbReference type="Proteomes" id="UP000763557">
    <property type="component" value="Unassembled WGS sequence"/>
</dbReference>
<gene>
    <name evidence="1" type="ORF">GC106_13270</name>
</gene>
<dbReference type="InterPro" id="IPR046196">
    <property type="entry name" value="DUF6228"/>
</dbReference>
<keyword evidence="2" id="KW-1185">Reference proteome</keyword>
<dbReference type="Pfam" id="PF19739">
    <property type="entry name" value="DUF6228"/>
    <property type="match status" value="1"/>
</dbReference>
<comment type="caution">
    <text evidence="1">The sequence shown here is derived from an EMBL/GenBank/DDBJ whole genome shotgun (WGS) entry which is preliminary data.</text>
</comment>
<dbReference type="EMBL" id="JAAATY010000003">
    <property type="protein sequence ID" value="NRN64121.1"/>
    <property type="molecule type" value="Genomic_DNA"/>
</dbReference>
<name>A0ABX2EYJ6_9PSEU</name>